<dbReference type="Proteomes" id="UP000199550">
    <property type="component" value="Unassembled WGS sequence"/>
</dbReference>
<keyword evidence="5" id="KW-1185">Reference proteome</keyword>
<reference evidence="4 5" key="1">
    <citation type="submission" date="2016-10" db="EMBL/GenBank/DDBJ databases">
        <authorList>
            <person name="de Groot N.N."/>
        </authorList>
    </citation>
    <scope>NUCLEOTIDE SEQUENCE [LARGE SCALE GENOMIC DNA]</scope>
    <source>
        <strain evidence="4 5">DSM 16199</strain>
    </source>
</reference>
<organism evidence="4 5">
    <name type="scientific">Loktanella salsilacus</name>
    <dbReference type="NCBI Taxonomy" id="195913"/>
    <lineage>
        <taxon>Bacteria</taxon>
        <taxon>Pseudomonadati</taxon>
        <taxon>Pseudomonadota</taxon>
        <taxon>Alphaproteobacteria</taxon>
        <taxon>Rhodobacterales</taxon>
        <taxon>Roseobacteraceae</taxon>
        <taxon>Loktanella</taxon>
    </lineage>
</organism>
<gene>
    <name evidence="1" type="ORF">SAMN04488004_1251</name>
    <name evidence="2" type="ORF">SAMN04488004_12539</name>
    <name evidence="3" type="ORF">SAMN04488004_1261</name>
    <name evidence="4" type="ORF">SAMN04488004_14310</name>
</gene>
<evidence type="ECO:0000313" key="2">
    <source>
        <dbReference type="EMBL" id="SFL52852.1"/>
    </source>
</evidence>
<dbReference type="EMBL" id="FOTF01000025">
    <property type="protein sequence ID" value="SFL52852.1"/>
    <property type="molecule type" value="Genomic_DNA"/>
</dbReference>
<name>A0A1I4JRD3_9RHOB</name>
<evidence type="ECO:0000313" key="5">
    <source>
        <dbReference type="Proteomes" id="UP000199550"/>
    </source>
</evidence>
<evidence type="ECO:0000313" key="4">
    <source>
        <dbReference type="EMBL" id="SFL69155.1"/>
    </source>
</evidence>
<sequence>MGVDSAFDVAAEDNWSAPYDMFARRGRRTPLHCNDRMPMAYVAQRLPAGFNGSGLFLRVA</sequence>
<protein>
    <submittedName>
        <fullName evidence="4">Uncharacterized protein</fullName>
    </submittedName>
</protein>
<evidence type="ECO:0000313" key="3">
    <source>
        <dbReference type="EMBL" id="SFL53274.1"/>
    </source>
</evidence>
<dbReference type="EMBL" id="FOTF01000025">
    <property type="protein sequence ID" value="SFL52182.1"/>
    <property type="molecule type" value="Genomic_DNA"/>
</dbReference>
<dbReference type="AlphaFoldDB" id="A0A1I4JRD3"/>
<accession>A0A1I4JRD3</accession>
<feature type="non-terminal residue" evidence="4">
    <location>
        <position position="60"/>
    </location>
</feature>
<reference evidence="5" key="2">
    <citation type="submission" date="2016-10" db="EMBL/GenBank/DDBJ databases">
        <authorList>
            <person name="Varghese N."/>
            <person name="Submissions S."/>
        </authorList>
    </citation>
    <scope>NUCLEOTIDE SEQUENCE [LARGE SCALE GENOMIC DNA]</scope>
    <source>
        <strain evidence="5">DSM 16199</strain>
    </source>
</reference>
<proteinExistence type="predicted"/>
<evidence type="ECO:0000313" key="1">
    <source>
        <dbReference type="EMBL" id="SFL52182.1"/>
    </source>
</evidence>
<dbReference type="EMBL" id="FOTF01000026">
    <property type="protein sequence ID" value="SFL53274.1"/>
    <property type="molecule type" value="Genomic_DNA"/>
</dbReference>
<dbReference type="EMBL" id="FOTF01000043">
    <property type="protein sequence ID" value="SFL69155.1"/>
    <property type="molecule type" value="Genomic_DNA"/>
</dbReference>